<dbReference type="InterPro" id="IPR051561">
    <property type="entry name" value="FRAS1_ECM"/>
</dbReference>
<dbReference type="SUPFAM" id="SSF69318">
    <property type="entry name" value="Integrin alpha N-terminal domain"/>
    <property type="match status" value="1"/>
</dbReference>
<reference evidence="4" key="1">
    <citation type="submission" date="2024-07" db="EMBL/GenBank/DDBJ databases">
        <authorList>
            <person name="Kim Y.J."/>
            <person name="Jeong J.Y."/>
        </authorList>
    </citation>
    <scope>NUCLEOTIDE SEQUENCE</scope>
    <source>
        <strain evidence="4">GIHE-MW2</strain>
    </source>
</reference>
<evidence type="ECO:0000256" key="3">
    <source>
        <dbReference type="ARBA" id="ARBA00023180"/>
    </source>
</evidence>
<dbReference type="GO" id="GO:0009653">
    <property type="term" value="P:anatomical structure morphogenesis"/>
    <property type="evidence" value="ECO:0007669"/>
    <property type="project" value="TreeGrafter"/>
</dbReference>
<name>A0AAU8JKA6_9CYAN</name>
<dbReference type="EMBL" id="CP159837">
    <property type="protein sequence ID" value="XCM38541.1"/>
    <property type="molecule type" value="Genomic_DNA"/>
</dbReference>
<dbReference type="InterPro" id="IPR039005">
    <property type="entry name" value="CSPG_rpt"/>
</dbReference>
<evidence type="ECO:0000313" key="4">
    <source>
        <dbReference type="EMBL" id="XCM38541.1"/>
    </source>
</evidence>
<evidence type="ECO:0000256" key="2">
    <source>
        <dbReference type="ARBA" id="ARBA00022737"/>
    </source>
</evidence>
<gene>
    <name evidence="4" type="ORF">ABWT76_001395</name>
</gene>
<dbReference type="InterPro" id="IPR013517">
    <property type="entry name" value="FG-GAP"/>
</dbReference>
<organism evidence="4">
    <name type="scientific">Planktothricoides raciborskii GIHE-MW2</name>
    <dbReference type="NCBI Taxonomy" id="2792601"/>
    <lineage>
        <taxon>Bacteria</taxon>
        <taxon>Bacillati</taxon>
        <taxon>Cyanobacteriota</taxon>
        <taxon>Cyanophyceae</taxon>
        <taxon>Oscillatoriophycideae</taxon>
        <taxon>Oscillatoriales</taxon>
        <taxon>Oscillatoriaceae</taxon>
        <taxon>Planktothricoides</taxon>
    </lineage>
</organism>
<dbReference type="PANTHER" id="PTHR45739">
    <property type="entry name" value="MATRIX PROTEIN, PUTATIVE-RELATED"/>
    <property type="match status" value="1"/>
</dbReference>
<dbReference type="Gene3D" id="2.60.40.3440">
    <property type="match status" value="1"/>
</dbReference>
<dbReference type="Gene3D" id="2.130.10.130">
    <property type="entry name" value="Integrin alpha, N-terminal"/>
    <property type="match status" value="2"/>
</dbReference>
<keyword evidence="3" id="KW-0325">Glycoprotein</keyword>
<dbReference type="PROSITE" id="PS51854">
    <property type="entry name" value="CSPG"/>
    <property type="match status" value="5"/>
</dbReference>
<dbReference type="InterPro" id="IPR028994">
    <property type="entry name" value="Integrin_alpha_N"/>
</dbReference>
<keyword evidence="1" id="KW-0732">Signal</keyword>
<evidence type="ECO:0000256" key="1">
    <source>
        <dbReference type="ARBA" id="ARBA00022729"/>
    </source>
</evidence>
<accession>A0AAU8JKA6</accession>
<sequence>MMNLIDFQAATENLLANSLGEVFSLATPDLFTPLSSRFSPASPALAMADSPLPEISPEINVGQKREPDAANDTIIINENTSTVIELLKNDFGDLDVIIGNDGTNFLWQNNGKGILTNAGKLGSSFSSAIALGDLDKDGDLDALVGNYGKANTVWLNDGTGVYTDSGQSLGNSLTTAVALGDLDGDEDLDLFEGNNRQGNKVWLNDGTGKFTDSGQSLGNFFTTAIALADLDGNQTLDVFEGNAGQPNRIWLNNGSGIFTDSGQTLGNSFTKAVALGDLNGDNNIDAFIGNAGQPNQVWLNQGGGVFIDSQQALGNAVTVAVALGDLNGDKHLDVFVGNAGQPSEVWLNDGSGKYTNTQQKLGNSLTQSVALGDLDNDQDVDAFLANKLQPNKVWLNDGSGKFTDSGQNLGNAASLAVALGDVDKLRSDTLRLINKPTNGTVQLKRETGEIVYTPKPNFNGDDQFSYQVFDGGTYSTTAEVKVTVLPVNDAPFIAINSGINLSPELKKPQPITKAQLQVMDVEQSAAELTYTLTESPTIGTFKLGETELTVGKTFTQADIDSNKLTYELTKLEKPSDRFSFTVSDGQGGELVPQTFNINIGGANIPLNLVTNQALTLDEGRDAAITKTNLETVMLGGENILYTLTALPKAGKLNKNGTELKLGDKFTQEEINSNTITYKHDGSKTVTDIFSFTATAPGIPAITGSFNIAVVPLDNNENINVGFSVKAGETAAIKTANLPGIQPQNNPENNPVVYTLTSLPENGTLLVNGTPLGLGNTLTQTQINNNEINYLHNGTETTSDRFTVTIFDTKGNSITTEFNITVNPVNNPPGLEINNGMTIKPGAIAIIGEGALFSQTTEKAEIRYILTNTPTSGTLKLAENPLSPGMVFTPADLAANRLTYQQELRDAKSDVFTFNVVDTQGGETPGTFNITITPTNESPTMMTLRQLTLRKPGKPAVINQSYLQAIDPNNDPFTYTLVSVPASGTLLLNGTPLKIGSSFTQDQVNNHQLIYQNTNGSVKKDLFSFTVADTFGGKLNNQVFNIAIA</sequence>
<dbReference type="Pfam" id="PF13517">
    <property type="entry name" value="FG-GAP_3"/>
    <property type="match status" value="3"/>
</dbReference>
<dbReference type="RefSeq" id="WP_190880559.1">
    <property type="nucleotide sequence ID" value="NZ_CP159837.1"/>
</dbReference>
<dbReference type="Pfam" id="PF17963">
    <property type="entry name" value="Big_9"/>
    <property type="match status" value="1"/>
</dbReference>
<dbReference type="AlphaFoldDB" id="A0AAU8JKA6"/>
<dbReference type="PANTHER" id="PTHR45739:SF8">
    <property type="entry name" value="FRAS1-RELATED EXTRACELLULAR MATRIX PROTEIN 1"/>
    <property type="match status" value="1"/>
</dbReference>
<proteinExistence type="predicted"/>
<keyword evidence="2" id="KW-0677">Repeat</keyword>
<protein>
    <submittedName>
        <fullName evidence="4">Cadherin-like domain-containing protein</fullName>
    </submittedName>
</protein>
<dbReference type="Pfam" id="PF16184">
    <property type="entry name" value="Cadherin_3"/>
    <property type="match status" value="5"/>
</dbReference>
<dbReference type="NCBIfam" id="NF012211">
    <property type="entry name" value="tand_rpt_95"/>
    <property type="match status" value="1"/>
</dbReference>